<reference evidence="1" key="2">
    <citation type="submission" date="2022-06" db="UniProtKB">
        <authorList>
            <consortium name="EnsemblMetazoa"/>
        </authorList>
    </citation>
    <scope>IDENTIFICATION</scope>
    <source>
        <strain evidence="1">DF5081</strain>
    </source>
</reference>
<proteinExistence type="predicted"/>
<evidence type="ECO:0000313" key="2">
    <source>
        <dbReference type="Proteomes" id="UP000005237"/>
    </source>
</evidence>
<evidence type="ECO:0000313" key="1">
    <source>
        <dbReference type="EnsemblMetazoa" id="CJA40352.1"/>
    </source>
</evidence>
<reference evidence="2" key="1">
    <citation type="submission" date="2010-08" db="EMBL/GenBank/DDBJ databases">
        <authorList>
            <consortium name="Caenorhabditis japonica Sequencing Consortium"/>
            <person name="Wilson R.K."/>
        </authorList>
    </citation>
    <scope>NUCLEOTIDE SEQUENCE [LARGE SCALE GENOMIC DNA]</scope>
    <source>
        <strain evidence="2">DF5081</strain>
    </source>
</reference>
<name>A0A8R1ETX1_CAEJA</name>
<dbReference type="AlphaFoldDB" id="A0A8R1ETX1"/>
<organism evidence="1 2">
    <name type="scientific">Caenorhabditis japonica</name>
    <dbReference type="NCBI Taxonomy" id="281687"/>
    <lineage>
        <taxon>Eukaryota</taxon>
        <taxon>Metazoa</taxon>
        <taxon>Ecdysozoa</taxon>
        <taxon>Nematoda</taxon>
        <taxon>Chromadorea</taxon>
        <taxon>Rhabditida</taxon>
        <taxon>Rhabditina</taxon>
        <taxon>Rhabditomorpha</taxon>
        <taxon>Rhabditoidea</taxon>
        <taxon>Rhabditidae</taxon>
        <taxon>Peloderinae</taxon>
        <taxon>Caenorhabditis</taxon>
    </lineage>
</organism>
<protein>
    <submittedName>
        <fullName evidence="1">Uncharacterized protein</fullName>
    </submittedName>
</protein>
<accession>A0A8R1ETX1</accession>
<dbReference type="EnsemblMetazoa" id="CJA40352.1">
    <property type="protein sequence ID" value="CJA40352.1"/>
    <property type="gene ID" value="WBGene00216200"/>
</dbReference>
<sequence>MDTDGLKKKPRKIVSIKPDEPQFSRTKERYQRRNIDWESTPLLHSSVSLPTVVDARVFNEDSNLHLKTSARSEVLIYC</sequence>
<keyword evidence="2" id="KW-1185">Reference proteome</keyword>
<dbReference type="Proteomes" id="UP000005237">
    <property type="component" value="Unassembled WGS sequence"/>
</dbReference>